<dbReference type="Proteomes" id="UP000324222">
    <property type="component" value="Unassembled WGS sequence"/>
</dbReference>
<dbReference type="AlphaFoldDB" id="A0A5B7EU95"/>
<proteinExistence type="predicted"/>
<reference evidence="1 2" key="1">
    <citation type="submission" date="2019-05" db="EMBL/GenBank/DDBJ databases">
        <title>Another draft genome of Portunus trituberculatus and its Hox gene families provides insights of decapod evolution.</title>
        <authorList>
            <person name="Jeong J.-H."/>
            <person name="Song I."/>
            <person name="Kim S."/>
            <person name="Choi T."/>
            <person name="Kim D."/>
            <person name="Ryu S."/>
            <person name="Kim W."/>
        </authorList>
    </citation>
    <scope>NUCLEOTIDE SEQUENCE [LARGE SCALE GENOMIC DNA]</scope>
    <source>
        <tissue evidence="1">Muscle</tissue>
    </source>
</reference>
<organism evidence="1 2">
    <name type="scientific">Portunus trituberculatus</name>
    <name type="common">Swimming crab</name>
    <name type="synonym">Neptunus trituberculatus</name>
    <dbReference type="NCBI Taxonomy" id="210409"/>
    <lineage>
        <taxon>Eukaryota</taxon>
        <taxon>Metazoa</taxon>
        <taxon>Ecdysozoa</taxon>
        <taxon>Arthropoda</taxon>
        <taxon>Crustacea</taxon>
        <taxon>Multicrustacea</taxon>
        <taxon>Malacostraca</taxon>
        <taxon>Eumalacostraca</taxon>
        <taxon>Eucarida</taxon>
        <taxon>Decapoda</taxon>
        <taxon>Pleocyemata</taxon>
        <taxon>Brachyura</taxon>
        <taxon>Eubrachyura</taxon>
        <taxon>Portunoidea</taxon>
        <taxon>Portunidae</taxon>
        <taxon>Portuninae</taxon>
        <taxon>Portunus</taxon>
    </lineage>
</organism>
<dbReference type="EMBL" id="VSRR010004081">
    <property type="protein sequence ID" value="MPC38490.1"/>
    <property type="molecule type" value="Genomic_DNA"/>
</dbReference>
<comment type="caution">
    <text evidence="1">The sequence shown here is derived from an EMBL/GenBank/DDBJ whole genome shotgun (WGS) entry which is preliminary data.</text>
</comment>
<keyword evidence="2" id="KW-1185">Reference proteome</keyword>
<name>A0A5B7EU95_PORTR</name>
<protein>
    <submittedName>
        <fullName evidence="1">Uncharacterized protein</fullName>
    </submittedName>
</protein>
<evidence type="ECO:0000313" key="1">
    <source>
        <dbReference type="EMBL" id="MPC38490.1"/>
    </source>
</evidence>
<sequence length="67" mass="7613">MYTTRGKVSQERWRREAQTWRVAAAHERGREPCLESLARDNYRAGKFSASELETPGIGILRGFPASC</sequence>
<evidence type="ECO:0000313" key="2">
    <source>
        <dbReference type="Proteomes" id="UP000324222"/>
    </source>
</evidence>
<accession>A0A5B7EU95</accession>
<gene>
    <name evidence="1" type="ORF">E2C01_031997</name>
</gene>